<keyword evidence="3" id="KW-1185">Reference proteome</keyword>
<dbReference type="EMBL" id="BTSY01000005">
    <property type="protein sequence ID" value="GMT27371.1"/>
    <property type="molecule type" value="Genomic_DNA"/>
</dbReference>
<dbReference type="Proteomes" id="UP001432322">
    <property type="component" value="Unassembled WGS sequence"/>
</dbReference>
<evidence type="ECO:0000313" key="3">
    <source>
        <dbReference type="Proteomes" id="UP001432322"/>
    </source>
</evidence>
<reference evidence="2" key="1">
    <citation type="submission" date="2023-10" db="EMBL/GenBank/DDBJ databases">
        <title>Genome assembly of Pristionchus species.</title>
        <authorList>
            <person name="Yoshida K."/>
            <person name="Sommer R.J."/>
        </authorList>
    </citation>
    <scope>NUCLEOTIDE SEQUENCE</scope>
    <source>
        <strain evidence="2">RS5133</strain>
    </source>
</reference>
<dbReference type="AlphaFoldDB" id="A0AAV5W6B7"/>
<evidence type="ECO:0000256" key="1">
    <source>
        <dbReference type="SAM" id="MobiDB-lite"/>
    </source>
</evidence>
<sequence>PLSLSQLELDPAASPAIEEIHPQRIVTASTIFSEPTVERQESSFRPSQHSVDSETEDELEEEEEEPVVAQFFITAKSQLATLFKRCQDCGGLIDPISLLWKQTASALSVTYHCTKCKNHFRFDSQQKKGRGRSKVYELNQSLPVAAFITGCPIPRLAEMCDLLSVAVPRERSMREMIRLYGCPSIDRVYSEWESDVRSLCMDAAPDEGITVAVDGQYDSPGWNASNHKSTVFDSSLRLAISAVSMHASDPGIDNYSIRMESHATEKALEELVDFGFTIRTRISDSNATVDKRVRENAKLAGIETRRDFWHVQKSMRKEWWSGMKRVDCPTLFAWYTSFFNHLYFINEKYPKTEDRPLALEYVRSFVHHCTGKHKWKKKQEFKLIDRCTHDVAVEKKKKKKGREEDQERQEGRSRLQEGSVEHQLIVSLVFSPKFEKAFLQSSADAGTAICECYHSLALMYAPKRLACSASYYNKKMKLGVLHHNSLILSEMMGERKEIGDVVMPRKGRIALAVKRKMSKGTHSWRMEIIDMCWVVREEYEDKRFLRRIGAPEDDIFDELILDYDRIVQEEMWDGDYSDESDSDESM</sequence>
<dbReference type="PANTHER" id="PTHR31751:SF42">
    <property type="entry name" value="PROTEIN CBG10204"/>
    <property type="match status" value="1"/>
</dbReference>
<feature type="region of interest" description="Disordered" evidence="1">
    <location>
        <begin position="36"/>
        <end position="61"/>
    </location>
</feature>
<name>A0AAV5W6B7_9BILA</name>
<protein>
    <submittedName>
        <fullName evidence="2">Uncharacterized protein</fullName>
    </submittedName>
</protein>
<accession>A0AAV5W6B7</accession>
<proteinExistence type="predicted"/>
<feature type="compositionally biased region" description="Basic and acidic residues" evidence="1">
    <location>
        <begin position="401"/>
        <end position="415"/>
    </location>
</feature>
<feature type="region of interest" description="Disordered" evidence="1">
    <location>
        <begin position="395"/>
        <end position="416"/>
    </location>
</feature>
<gene>
    <name evidence="2" type="ORF">PFISCL1PPCAC_18668</name>
</gene>
<feature type="non-terminal residue" evidence="2">
    <location>
        <position position="586"/>
    </location>
</feature>
<dbReference type="PANTHER" id="PTHR31751">
    <property type="entry name" value="SI:CH211-108C17.2-RELATED-RELATED"/>
    <property type="match status" value="1"/>
</dbReference>
<comment type="caution">
    <text evidence="2">The sequence shown here is derived from an EMBL/GenBank/DDBJ whole genome shotgun (WGS) entry which is preliminary data.</text>
</comment>
<organism evidence="2 3">
    <name type="scientific">Pristionchus fissidentatus</name>
    <dbReference type="NCBI Taxonomy" id="1538716"/>
    <lineage>
        <taxon>Eukaryota</taxon>
        <taxon>Metazoa</taxon>
        <taxon>Ecdysozoa</taxon>
        <taxon>Nematoda</taxon>
        <taxon>Chromadorea</taxon>
        <taxon>Rhabditida</taxon>
        <taxon>Rhabditina</taxon>
        <taxon>Diplogasteromorpha</taxon>
        <taxon>Diplogasteroidea</taxon>
        <taxon>Neodiplogasteridae</taxon>
        <taxon>Pristionchus</taxon>
    </lineage>
</organism>
<evidence type="ECO:0000313" key="2">
    <source>
        <dbReference type="EMBL" id="GMT27371.1"/>
    </source>
</evidence>
<feature type="non-terminal residue" evidence="2">
    <location>
        <position position="1"/>
    </location>
</feature>